<accession>A0ACC1NCS8</accession>
<organism evidence="1 2">
    <name type="scientific">Zarea fungicola</name>
    <dbReference type="NCBI Taxonomy" id="93591"/>
    <lineage>
        <taxon>Eukaryota</taxon>
        <taxon>Fungi</taxon>
        <taxon>Dikarya</taxon>
        <taxon>Ascomycota</taxon>
        <taxon>Pezizomycotina</taxon>
        <taxon>Sordariomycetes</taxon>
        <taxon>Hypocreomycetidae</taxon>
        <taxon>Hypocreales</taxon>
        <taxon>Cordycipitaceae</taxon>
        <taxon>Zarea</taxon>
    </lineage>
</organism>
<proteinExistence type="predicted"/>
<sequence>MDPSSVSAHTSKLLQKLDTAAAEQLEEFRDDESGRDFVTRTKSTVEKYIRAYAAGTPFFDREILADLSRQIDAVQAGEMGGGAKHGEVRILDPMGGAEIKPLVSPYKEAEEESQFGFMVEARKPFTIGHGSAAPPSGWALEDLQAAFQVLQAEWAQSDTCKSLVAILESAQLSTPIYKIVCFGLGRLDAWQKTTREELHESIKRSATQYAAALTMEEVLFKRAEIGQRLSCYTQDPVHTGVEKQLLTSLGFTVLADPKGFLEVDSNILVFSVTPNVPVRQILVDVQWPAAMVWDTVDPNREDPDANYRRVDRNDGSVMMIS</sequence>
<dbReference type="Proteomes" id="UP001143910">
    <property type="component" value="Unassembled WGS sequence"/>
</dbReference>
<evidence type="ECO:0000313" key="2">
    <source>
        <dbReference type="Proteomes" id="UP001143910"/>
    </source>
</evidence>
<comment type="caution">
    <text evidence="1">The sequence shown here is derived from an EMBL/GenBank/DDBJ whole genome shotgun (WGS) entry which is preliminary data.</text>
</comment>
<reference evidence="1" key="1">
    <citation type="submission" date="2022-08" db="EMBL/GenBank/DDBJ databases">
        <title>Genome Sequence of Lecanicillium fungicola.</title>
        <authorList>
            <person name="Buettner E."/>
        </authorList>
    </citation>
    <scope>NUCLEOTIDE SEQUENCE</scope>
    <source>
        <strain evidence="1">Babe33</strain>
    </source>
</reference>
<dbReference type="EMBL" id="JANJQO010000542">
    <property type="protein sequence ID" value="KAJ2976780.1"/>
    <property type="molecule type" value="Genomic_DNA"/>
</dbReference>
<name>A0ACC1NCS8_9HYPO</name>
<keyword evidence="2" id="KW-1185">Reference proteome</keyword>
<protein>
    <submittedName>
        <fullName evidence="1">Uncharacterized protein</fullName>
    </submittedName>
</protein>
<gene>
    <name evidence="1" type="ORF">NQ176_g4744</name>
</gene>
<evidence type="ECO:0000313" key="1">
    <source>
        <dbReference type="EMBL" id="KAJ2976780.1"/>
    </source>
</evidence>